<feature type="compositionally biased region" description="Acidic residues" evidence="2">
    <location>
        <begin position="626"/>
        <end position="640"/>
    </location>
</feature>
<dbReference type="AlphaFoldDB" id="A0AAD6SLP6"/>
<evidence type="ECO:0000313" key="4">
    <source>
        <dbReference type="Proteomes" id="UP001218188"/>
    </source>
</evidence>
<feature type="compositionally biased region" description="Acidic residues" evidence="2">
    <location>
        <begin position="115"/>
        <end position="155"/>
    </location>
</feature>
<comment type="caution">
    <text evidence="3">The sequence shown here is derived from an EMBL/GenBank/DDBJ whole genome shotgun (WGS) entry which is preliminary data.</text>
</comment>
<name>A0AAD6SLP6_9AGAR</name>
<evidence type="ECO:0000256" key="2">
    <source>
        <dbReference type="SAM" id="MobiDB-lite"/>
    </source>
</evidence>
<feature type="region of interest" description="Disordered" evidence="2">
    <location>
        <begin position="1"/>
        <end position="270"/>
    </location>
</feature>
<evidence type="ECO:0000313" key="3">
    <source>
        <dbReference type="EMBL" id="KAJ7029058.1"/>
    </source>
</evidence>
<sequence length="640" mass="70851">MEMPAPKRKRNEPDAPGLTTRTKNRLAEPGKVDAKASRRTAVEMEKARADAEAQQQAETSKRIDAIARVAEMEDAQRAEDKIYDETANHPVDPPSPVPARRPSTPEDNKMAVDTENFDDDESDGFVPNDGEEEEEEEEEEPEEEEGEGEEEEEEERVVKRRGPVKSRRTDVASARGTQDSAGTPIVPQKRKVDNDSHSSAPKPKAGRKKLKVVKKGGLAKQSRASSASGHSSLVGGEEDESMVHSGGPALDDDEHEGVERPVPAGKKRGLPKAVSPHFPFETFAYPHFSSSLSIVKIAPVPSKPLTKKEQRGNAKKWNLSHLPPGTSDRFTNVVVPLARELCGTLQPWAPLTLLQMQGVVNRAFKQDILLPNGKRSPVIYVVEPSNAWYGLINYRLNDWRAGFAAQSAKATTDLIRHRIDEEEIEIEDAREKAEAIAAGASESDFPPAAVRGFSFRSVAGISAFVHWARQIHAKSQTMAFHWSTWGDGVEKQGFFLSHLIVCTYASHLNFLDSIPDEYARSSDPPYGAALMAAQAVDRNLLYWQTGVYTVPKGQAGQFSFDNWGDLKVRTPTGGNKLTRRATKFLGSLKAWDQKHWDEFREAAEEWQDKKVRRATSSSQASSEAGDLTEEEEEELIVLSD</sequence>
<accession>A0AAD6SLP6</accession>
<keyword evidence="4" id="KW-1185">Reference proteome</keyword>
<proteinExistence type="predicted"/>
<keyword evidence="1" id="KW-0175">Coiled coil</keyword>
<feature type="region of interest" description="Disordered" evidence="2">
    <location>
        <begin position="607"/>
        <end position="640"/>
    </location>
</feature>
<gene>
    <name evidence="3" type="ORF">C8F04DRAFT_1288987</name>
</gene>
<evidence type="ECO:0000256" key="1">
    <source>
        <dbReference type="SAM" id="Coils"/>
    </source>
</evidence>
<reference evidence="3" key="1">
    <citation type="submission" date="2023-03" db="EMBL/GenBank/DDBJ databases">
        <title>Massive genome expansion in bonnet fungi (Mycena s.s.) driven by repeated elements and novel gene families across ecological guilds.</title>
        <authorList>
            <consortium name="Lawrence Berkeley National Laboratory"/>
            <person name="Harder C.B."/>
            <person name="Miyauchi S."/>
            <person name="Viragh M."/>
            <person name="Kuo A."/>
            <person name="Thoen E."/>
            <person name="Andreopoulos B."/>
            <person name="Lu D."/>
            <person name="Skrede I."/>
            <person name="Drula E."/>
            <person name="Henrissat B."/>
            <person name="Morin E."/>
            <person name="Kohler A."/>
            <person name="Barry K."/>
            <person name="LaButti K."/>
            <person name="Morin E."/>
            <person name="Salamov A."/>
            <person name="Lipzen A."/>
            <person name="Mereny Z."/>
            <person name="Hegedus B."/>
            <person name="Baldrian P."/>
            <person name="Stursova M."/>
            <person name="Weitz H."/>
            <person name="Taylor A."/>
            <person name="Grigoriev I.V."/>
            <person name="Nagy L.G."/>
            <person name="Martin F."/>
            <person name="Kauserud H."/>
        </authorList>
    </citation>
    <scope>NUCLEOTIDE SEQUENCE</scope>
    <source>
        <strain evidence="3">CBHHK200</strain>
    </source>
</reference>
<feature type="compositionally biased region" description="Low complexity" evidence="2">
    <location>
        <begin position="215"/>
        <end position="232"/>
    </location>
</feature>
<feature type="compositionally biased region" description="Basic and acidic residues" evidence="2">
    <location>
        <begin position="59"/>
        <end position="87"/>
    </location>
</feature>
<feature type="coiled-coil region" evidence="1">
    <location>
        <begin position="412"/>
        <end position="439"/>
    </location>
</feature>
<dbReference type="Proteomes" id="UP001218188">
    <property type="component" value="Unassembled WGS sequence"/>
</dbReference>
<dbReference type="EMBL" id="JARJCM010000105">
    <property type="protein sequence ID" value="KAJ7029058.1"/>
    <property type="molecule type" value="Genomic_DNA"/>
</dbReference>
<feature type="compositionally biased region" description="Basic and acidic residues" evidence="2">
    <location>
        <begin position="103"/>
        <end position="112"/>
    </location>
</feature>
<feature type="compositionally biased region" description="Basic residues" evidence="2">
    <location>
        <begin position="204"/>
        <end position="214"/>
    </location>
</feature>
<feature type="compositionally biased region" description="Basic residues" evidence="2">
    <location>
        <begin position="1"/>
        <end position="10"/>
    </location>
</feature>
<protein>
    <submittedName>
        <fullName evidence="3">Uncharacterized protein</fullName>
    </submittedName>
</protein>
<feature type="compositionally biased region" description="Basic and acidic residues" evidence="2">
    <location>
        <begin position="25"/>
        <end position="51"/>
    </location>
</feature>
<organism evidence="3 4">
    <name type="scientific">Mycena alexandri</name>
    <dbReference type="NCBI Taxonomy" id="1745969"/>
    <lineage>
        <taxon>Eukaryota</taxon>
        <taxon>Fungi</taxon>
        <taxon>Dikarya</taxon>
        <taxon>Basidiomycota</taxon>
        <taxon>Agaricomycotina</taxon>
        <taxon>Agaricomycetes</taxon>
        <taxon>Agaricomycetidae</taxon>
        <taxon>Agaricales</taxon>
        <taxon>Marasmiineae</taxon>
        <taxon>Mycenaceae</taxon>
        <taxon>Mycena</taxon>
    </lineage>
</organism>